<evidence type="ECO:0000259" key="2">
    <source>
        <dbReference type="Pfam" id="PF07581"/>
    </source>
</evidence>
<feature type="compositionally biased region" description="Low complexity" evidence="1">
    <location>
        <begin position="698"/>
        <end position="715"/>
    </location>
</feature>
<dbReference type="Proteomes" id="UP001149411">
    <property type="component" value="Unassembled WGS sequence"/>
</dbReference>
<name>A0A9Q4C1W0_9EURY</name>
<keyword evidence="4" id="KW-1185">Reference proteome</keyword>
<dbReference type="Gene3D" id="2.160.20.110">
    <property type="match status" value="4"/>
</dbReference>
<gene>
    <name evidence="3" type="ORF">EGH25_03335</name>
</gene>
<feature type="compositionally biased region" description="Polar residues" evidence="1">
    <location>
        <begin position="281"/>
        <end position="296"/>
    </location>
</feature>
<protein>
    <recommendedName>
        <fullName evidence="2">GLUG domain-containing protein</fullName>
    </recommendedName>
</protein>
<evidence type="ECO:0000256" key="1">
    <source>
        <dbReference type="SAM" id="MobiDB-lite"/>
    </source>
</evidence>
<dbReference type="Pfam" id="PF07581">
    <property type="entry name" value="Glug"/>
    <property type="match status" value="3"/>
</dbReference>
<dbReference type="EMBL" id="RKLV01000002">
    <property type="protein sequence ID" value="MCX2818385.1"/>
    <property type="molecule type" value="Genomic_DNA"/>
</dbReference>
<feature type="domain" description="GLUG" evidence="2">
    <location>
        <begin position="57"/>
        <end position="85"/>
    </location>
</feature>
<organism evidence="3 4">
    <name type="scientific">Halorutilus salinus</name>
    <dbReference type="NCBI Taxonomy" id="2487751"/>
    <lineage>
        <taxon>Archaea</taxon>
        <taxon>Methanobacteriati</taxon>
        <taxon>Methanobacteriota</taxon>
        <taxon>Stenosarchaea group</taxon>
        <taxon>Halobacteria</taxon>
        <taxon>Halorutilales</taxon>
        <taxon>Halorutilaceae</taxon>
        <taxon>Halorutilus</taxon>
    </lineage>
</organism>
<accession>A0A9Q4C1W0</accession>
<feature type="domain" description="GLUG" evidence="2">
    <location>
        <begin position="155"/>
        <end position="177"/>
    </location>
</feature>
<feature type="domain" description="GLUG" evidence="2">
    <location>
        <begin position="604"/>
        <end position="628"/>
    </location>
</feature>
<dbReference type="RefSeq" id="WP_266086190.1">
    <property type="nucleotide sequence ID" value="NZ_RKLV01000002.1"/>
</dbReference>
<feature type="region of interest" description="Disordered" evidence="1">
    <location>
        <begin position="689"/>
        <end position="719"/>
    </location>
</feature>
<sequence length="1289" mass="130849">MGGLVGKNLQDSDPGIVRDSYATGAVDGEERVGGLVGFSDDGTVESSFAEGDTTGINNVGGLVGKNLAVYAPGRINDSYATGDVTGYDVVREGAGAGSGNDVGGLIGFNDDGNATTSYATGNVSGSEDVGGLIGVNNGTASRSYATGNVSGNFGGGLVGANEDDGTVEESYATGNVSGGFAVAGLAGLNDGIVENTYATGMPTGTDTAEGLVSINTEGTVTESYWDVNTTNQSSSAGGTGLTTEQLKSNTSLTGFNFAGTWDVVDNSSYISYPYLRDNTQTPAPGLTSVQGGSESPYSGGDGSASNPYQISDWEELNNMRENLNANFTLVNDLNETTTGYDTVANTTANNGNGFAPVGDSGGSFDGSLDGSGHNVTGLTINRTGETNVGLFGVVGASGTVENISAVGVDITHNDHVPFSDIDPANVGALAGRNDGTVTGSSVGGVVSAPRTTGGLVGRNTGTVSTSVSSVNVLGVILDSESNSGEYPQPAGGLVGQNDGNVTRSNATGDVVMGTAETSGGLVGQNNGLVERSASAGTVRDPEGVSTGGSIAGGLVGNNTGTVNASKAIGEFDGDAGEAGGLVGINDGGTVRLSYADVDVTTGDTSSGGLVGRQYGGVIDRSYATGDVNGGGNLNIQSYVGGIVGAVSENAVVNKSYAVGDVQGTFRASPDEGGLVGSVSADSTVRNSYWDTGTTGQDSAVESGSVEGSVSEFSTGDGLGRANAMTGSDPPEAGNMSAFEYVETDDPNPSWLLTKGYPVLVWDNTDAVDTPFFATEVTDANTSVQQGETLEVEATVENIRGGEGIQTVKLVYDTDGSGFESGTTVADTRQVDGLVAGSSADVTFEDTVENGDFAGGDFDNLQVRLAVETENDIDLRTVDRDAEVEVAAVSSTGTTRNALKTALDNGLTDAGSLGEYLVTPETAANVTGADASAAADEYDVLVVNDFGGVLRGEGTTTTIPDTEIEDLYDEIDASSDTRIVSLDMGNGSFGTPVSNAVRKRADVLDDMDGVQTADDGTPPVQMRITDNHPLFKDVGSAGDTVNVYGPSITPEATEVPQPTPGLPAPRAWFVGYTGNSYANITESSSPGTDGSAAGVTTNGNEVLLSLGGVGGPVSLTNDGERILANSVLFSFDTNPSPSVPFFDVTIEDANSTVTEGDEVVVEYTVENTGEATDTQDIEFLIGGVTQDTKTGVELSGSEEVSGEFRYTTESGDAPEIDTEVSTENDSDTRTITVQQPDAEFTVDIIDTTVTDGEVLVDVDVTNVGDSSGTQTVEAKIDGELKDLALVNRHT</sequence>
<dbReference type="InterPro" id="IPR011493">
    <property type="entry name" value="GLUG"/>
</dbReference>
<evidence type="ECO:0000313" key="4">
    <source>
        <dbReference type="Proteomes" id="UP001149411"/>
    </source>
</evidence>
<reference evidence="3" key="1">
    <citation type="submission" date="2022-09" db="EMBL/GenBank/DDBJ databases">
        <title>Haloadaptaus new haloarchaeum isolated from saline soil.</title>
        <authorList>
            <person name="Duran-Viseras A."/>
            <person name="Sanchez-Porro C."/>
            <person name="Ventosa A."/>
        </authorList>
    </citation>
    <scope>NUCLEOTIDE SEQUENCE</scope>
    <source>
        <strain evidence="3">F3-133</strain>
    </source>
</reference>
<proteinExistence type="predicted"/>
<comment type="caution">
    <text evidence="3">The sequence shown here is derived from an EMBL/GenBank/DDBJ whole genome shotgun (WGS) entry which is preliminary data.</text>
</comment>
<evidence type="ECO:0000313" key="3">
    <source>
        <dbReference type="EMBL" id="MCX2818385.1"/>
    </source>
</evidence>
<feature type="region of interest" description="Disordered" evidence="1">
    <location>
        <begin position="281"/>
        <end position="308"/>
    </location>
</feature>